<evidence type="ECO:0000256" key="3">
    <source>
        <dbReference type="ARBA" id="ARBA00007870"/>
    </source>
</evidence>
<evidence type="ECO:0000256" key="7">
    <source>
        <dbReference type="ARBA" id="ARBA00022857"/>
    </source>
</evidence>
<keyword evidence="8 11" id="KW-0560">Oxidoreductase</keyword>
<evidence type="ECO:0000259" key="13">
    <source>
        <dbReference type="Pfam" id="PF08546"/>
    </source>
</evidence>
<dbReference type="Proteomes" id="UP000189761">
    <property type="component" value="Unassembled WGS sequence"/>
</dbReference>
<dbReference type="InterPro" id="IPR008927">
    <property type="entry name" value="6-PGluconate_DH-like_C_sf"/>
</dbReference>
<sequence>MKIGIVGAGSIGLLFAAYLSQRFKVTIFPRREEQAKLINNKGITVQLRQNNINQNVSATVKREEMNSQDLMIIAVKQYQLEDLLPTIQQIETKIPLLFLQNGMMHLTLINKLKHQSIFVGSIEHGALKLNETMVIHNGVGITNIASYKGPINSVQFLVKEEILNFPFRMYESHEDVLLKKLLVNAMINPLTAILQVKNGELIKNENYHKLFRELYQEIILLFPHMNQDQLLMDIISVCKNTADNESSMLKDIKAHRTTEIDAIIGYILNLAQEKGIPLPITNTLYYMVKGLEKGRDH</sequence>
<comment type="caution">
    <text evidence="14">The sequence shown here is derived from an EMBL/GenBank/DDBJ whole genome shotgun (WGS) entry which is preliminary data.</text>
</comment>
<dbReference type="InterPro" id="IPR013328">
    <property type="entry name" value="6PGD_dom2"/>
</dbReference>
<evidence type="ECO:0000256" key="1">
    <source>
        <dbReference type="ARBA" id="ARBA00002919"/>
    </source>
</evidence>
<comment type="pathway">
    <text evidence="2 11">Cofactor biosynthesis; (R)-pantothenate biosynthesis; (R)-pantoate from 3-methyl-2-oxobutanoate: step 2/2.</text>
</comment>
<comment type="function">
    <text evidence="1 11">Catalyzes the NADPH-dependent reduction of ketopantoate into pantoic acid.</text>
</comment>
<dbReference type="Gene3D" id="1.10.1040.10">
    <property type="entry name" value="N-(1-d-carboxylethyl)-l-norvaline Dehydrogenase, domain 2"/>
    <property type="match status" value="1"/>
</dbReference>
<dbReference type="Pfam" id="PF08546">
    <property type="entry name" value="ApbA_C"/>
    <property type="match status" value="1"/>
</dbReference>
<dbReference type="Gene3D" id="3.40.50.720">
    <property type="entry name" value="NAD(P)-binding Rossmann-like Domain"/>
    <property type="match status" value="1"/>
</dbReference>
<dbReference type="EMBL" id="MTLA01000126">
    <property type="protein sequence ID" value="OOP68223.1"/>
    <property type="molecule type" value="Genomic_DNA"/>
</dbReference>
<keyword evidence="15" id="KW-1185">Reference proteome</keyword>
<dbReference type="PANTHER" id="PTHR43765">
    <property type="entry name" value="2-DEHYDROPANTOATE 2-REDUCTASE-RELATED"/>
    <property type="match status" value="1"/>
</dbReference>
<evidence type="ECO:0000256" key="4">
    <source>
        <dbReference type="ARBA" id="ARBA00013014"/>
    </source>
</evidence>
<evidence type="ECO:0000256" key="8">
    <source>
        <dbReference type="ARBA" id="ARBA00023002"/>
    </source>
</evidence>
<dbReference type="GO" id="GO:0015940">
    <property type="term" value="P:pantothenate biosynthetic process"/>
    <property type="evidence" value="ECO:0007669"/>
    <property type="project" value="UniProtKB-UniPathway"/>
</dbReference>
<evidence type="ECO:0000256" key="11">
    <source>
        <dbReference type="RuleBase" id="RU362068"/>
    </source>
</evidence>
<accession>A0A8E2I914</accession>
<dbReference type="Pfam" id="PF02558">
    <property type="entry name" value="ApbA"/>
    <property type="match status" value="1"/>
</dbReference>
<dbReference type="GO" id="GO:0005737">
    <property type="term" value="C:cytoplasm"/>
    <property type="evidence" value="ECO:0007669"/>
    <property type="project" value="TreeGrafter"/>
</dbReference>
<gene>
    <name evidence="14" type="ORF">BWZ43_11475</name>
</gene>
<dbReference type="PANTHER" id="PTHR43765:SF2">
    <property type="entry name" value="2-DEHYDROPANTOATE 2-REDUCTASE"/>
    <property type="match status" value="1"/>
</dbReference>
<reference evidence="14 15" key="1">
    <citation type="submission" date="2017-01" db="EMBL/GenBank/DDBJ databases">
        <title>Draft genome sequence of Bacillus oleronius.</title>
        <authorList>
            <person name="Allam M."/>
        </authorList>
    </citation>
    <scope>NUCLEOTIDE SEQUENCE [LARGE SCALE GENOMIC DNA]</scope>
    <source>
        <strain evidence="14 15">DSM 9356</strain>
    </source>
</reference>
<dbReference type="NCBIfam" id="TIGR00745">
    <property type="entry name" value="apbA_panE"/>
    <property type="match status" value="1"/>
</dbReference>
<name>A0A8E2I914_9BACI</name>
<dbReference type="EC" id="1.1.1.169" evidence="4 11"/>
<protein>
    <recommendedName>
        <fullName evidence="5 11">2-dehydropantoate 2-reductase</fullName>
        <ecNumber evidence="4 11">1.1.1.169</ecNumber>
    </recommendedName>
    <alternativeName>
        <fullName evidence="9 11">Ketopantoate reductase</fullName>
    </alternativeName>
</protein>
<evidence type="ECO:0000256" key="6">
    <source>
        <dbReference type="ARBA" id="ARBA00022655"/>
    </source>
</evidence>
<dbReference type="GO" id="GO:0050661">
    <property type="term" value="F:NADP binding"/>
    <property type="evidence" value="ECO:0007669"/>
    <property type="project" value="TreeGrafter"/>
</dbReference>
<dbReference type="SUPFAM" id="SSF51735">
    <property type="entry name" value="NAD(P)-binding Rossmann-fold domains"/>
    <property type="match status" value="1"/>
</dbReference>
<dbReference type="UniPathway" id="UPA00028">
    <property type="reaction ID" value="UER00004"/>
</dbReference>
<keyword evidence="6 11" id="KW-0566">Pantothenate biosynthesis</keyword>
<dbReference type="InterPro" id="IPR013332">
    <property type="entry name" value="KPR_N"/>
</dbReference>
<proteinExistence type="inferred from homology"/>
<dbReference type="GO" id="GO:0008677">
    <property type="term" value="F:2-dehydropantoate 2-reductase activity"/>
    <property type="evidence" value="ECO:0007669"/>
    <property type="project" value="UniProtKB-EC"/>
</dbReference>
<dbReference type="RefSeq" id="WP_078110215.1">
    <property type="nucleotide sequence ID" value="NZ_CP065424.1"/>
</dbReference>
<comment type="catalytic activity">
    <reaction evidence="10 11">
        <text>(R)-pantoate + NADP(+) = 2-dehydropantoate + NADPH + H(+)</text>
        <dbReference type="Rhea" id="RHEA:16233"/>
        <dbReference type="ChEBI" id="CHEBI:11561"/>
        <dbReference type="ChEBI" id="CHEBI:15378"/>
        <dbReference type="ChEBI" id="CHEBI:15980"/>
        <dbReference type="ChEBI" id="CHEBI:57783"/>
        <dbReference type="ChEBI" id="CHEBI:58349"/>
        <dbReference type="EC" id="1.1.1.169"/>
    </reaction>
</comment>
<organism evidence="14 15">
    <name type="scientific">Heyndrickxia oleronia</name>
    <dbReference type="NCBI Taxonomy" id="38875"/>
    <lineage>
        <taxon>Bacteria</taxon>
        <taxon>Bacillati</taxon>
        <taxon>Bacillota</taxon>
        <taxon>Bacilli</taxon>
        <taxon>Bacillales</taxon>
        <taxon>Bacillaceae</taxon>
        <taxon>Heyndrickxia</taxon>
    </lineage>
</organism>
<keyword evidence="7 11" id="KW-0521">NADP</keyword>
<feature type="domain" description="Ketopantoate reductase N-terminal" evidence="12">
    <location>
        <begin position="3"/>
        <end position="148"/>
    </location>
</feature>
<dbReference type="InterPro" id="IPR050838">
    <property type="entry name" value="Ketopantoate_reductase"/>
</dbReference>
<evidence type="ECO:0000256" key="5">
    <source>
        <dbReference type="ARBA" id="ARBA00019465"/>
    </source>
</evidence>
<evidence type="ECO:0000313" key="14">
    <source>
        <dbReference type="EMBL" id="OOP68223.1"/>
    </source>
</evidence>
<evidence type="ECO:0000256" key="2">
    <source>
        <dbReference type="ARBA" id="ARBA00004994"/>
    </source>
</evidence>
<feature type="domain" description="Ketopantoate reductase C-terminal" evidence="13">
    <location>
        <begin position="175"/>
        <end position="292"/>
    </location>
</feature>
<evidence type="ECO:0000256" key="9">
    <source>
        <dbReference type="ARBA" id="ARBA00032024"/>
    </source>
</evidence>
<dbReference type="SUPFAM" id="SSF48179">
    <property type="entry name" value="6-phosphogluconate dehydrogenase C-terminal domain-like"/>
    <property type="match status" value="1"/>
</dbReference>
<dbReference type="InterPro" id="IPR036291">
    <property type="entry name" value="NAD(P)-bd_dom_sf"/>
</dbReference>
<dbReference type="NCBIfam" id="NF005093">
    <property type="entry name" value="PRK06522.2-4"/>
    <property type="match status" value="1"/>
</dbReference>
<dbReference type="AlphaFoldDB" id="A0A8E2I914"/>
<dbReference type="InterPro" id="IPR003710">
    <property type="entry name" value="ApbA"/>
</dbReference>
<evidence type="ECO:0000256" key="10">
    <source>
        <dbReference type="ARBA" id="ARBA00048793"/>
    </source>
</evidence>
<comment type="similarity">
    <text evidence="3 11">Belongs to the ketopantoate reductase family.</text>
</comment>
<evidence type="ECO:0000259" key="12">
    <source>
        <dbReference type="Pfam" id="PF02558"/>
    </source>
</evidence>
<dbReference type="InterPro" id="IPR013752">
    <property type="entry name" value="KPA_reductase"/>
</dbReference>
<evidence type="ECO:0000313" key="15">
    <source>
        <dbReference type="Proteomes" id="UP000189761"/>
    </source>
</evidence>